<accession>A0A1F8ASP4</accession>
<reference evidence="2 3" key="1">
    <citation type="journal article" date="2016" name="Nat. Commun.">
        <title>Thousands of microbial genomes shed light on interconnected biogeochemical processes in an aquifer system.</title>
        <authorList>
            <person name="Anantharaman K."/>
            <person name="Brown C.T."/>
            <person name="Hug L.A."/>
            <person name="Sharon I."/>
            <person name="Castelle C.J."/>
            <person name="Probst A.J."/>
            <person name="Thomas B.C."/>
            <person name="Singh A."/>
            <person name="Wilkins M.J."/>
            <person name="Karaoz U."/>
            <person name="Brodie E.L."/>
            <person name="Williams K.H."/>
            <person name="Hubbard S.S."/>
            <person name="Banfield J.F."/>
        </authorList>
    </citation>
    <scope>NUCLEOTIDE SEQUENCE [LARGE SCALE GENOMIC DNA]</scope>
</reference>
<dbReference type="InterPro" id="IPR036526">
    <property type="entry name" value="C-N_Hydrolase_sf"/>
</dbReference>
<sequence>MKVKVAVLQYDCPEKPKDSLVKLEEMVAKAAKLGAQLIVAPETAVGEAMDSKKSGKDYLPELSAMATKNNVYLAKPEIEDLGVMPGSDLRVGKSKIGNC</sequence>
<organism evidence="2 3">
    <name type="scientific">Candidatus Woesebacteria bacterium RIFCSPHIGHO2_12_FULL_41_24</name>
    <dbReference type="NCBI Taxonomy" id="1802510"/>
    <lineage>
        <taxon>Bacteria</taxon>
        <taxon>Candidatus Woeseibacteriota</taxon>
    </lineage>
</organism>
<dbReference type="InterPro" id="IPR003010">
    <property type="entry name" value="C-N_Hydrolase"/>
</dbReference>
<gene>
    <name evidence="2" type="ORF">A3E44_02485</name>
</gene>
<feature type="domain" description="CN hydrolase" evidence="1">
    <location>
        <begin position="3"/>
        <end position="99"/>
    </location>
</feature>
<dbReference type="Proteomes" id="UP000178603">
    <property type="component" value="Unassembled WGS sequence"/>
</dbReference>
<dbReference type="Pfam" id="PF00795">
    <property type="entry name" value="CN_hydrolase"/>
    <property type="match status" value="1"/>
</dbReference>
<dbReference type="EMBL" id="MGGW01000011">
    <property type="protein sequence ID" value="OGM54670.1"/>
    <property type="molecule type" value="Genomic_DNA"/>
</dbReference>
<dbReference type="PROSITE" id="PS50263">
    <property type="entry name" value="CN_HYDROLASE"/>
    <property type="match status" value="1"/>
</dbReference>
<dbReference type="SUPFAM" id="SSF56317">
    <property type="entry name" value="Carbon-nitrogen hydrolase"/>
    <property type="match status" value="1"/>
</dbReference>
<dbReference type="Gene3D" id="3.60.110.10">
    <property type="entry name" value="Carbon-nitrogen hydrolase"/>
    <property type="match status" value="1"/>
</dbReference>
<evidence type="ECO:0000313" key="3">
    <source>
        <dbReference type="Proteomes" id="UP000178603"/>
    </source>
</evidence>
<dbReference type="AlphaFoldDB" id="A0A1F8ASP4"/>
<name>A0A1F8ASP4_9BACT</name>
<evidence type="ECO:0000313" key="2">
    <source>
        <dbReference type="EMBL" id="OGM54670.1"/>
    </source>
</evidence>
<protein>
    <recommendedName>
        <fullName evidence="1">CN hydrolase domain-containing protein</fullName>
    </recommendedName>
</protein>
<proteinExistence type="predicted"/>
<comment type="caution">
    <text evidence="2">The sequence shown here is derived from an EMBL/GenBank/DDBJ whole genome shotgun (WGS) entry which is preliminary data.</text>
</comment>
<evidence type="ECO:0000259" key="1">
    <source>
        <dbReference type="PROSITE" id="PS50263"/>
    </source>
</evidence>